<accession>A0AAV8EVN5</accession>
<dbReference type="InterPro" id="IPR036163">
    <property type="entry name" value="HMA_dom_sf"/>
</dbReference>
<dbReference type="Gene3D" id="3.30.70.100">
    <property type="match status" value="1"/>
</dbReference>
<feature type="region of interest" description="Disordered" evidence="2">
    <location>
        <begin position="83"/>
        <end position="105"/>
    </location>
</feature>
<dbReference type="Proteomes" id="UP001140206">
    <property type="component" value="Chromosome 2"/>
</dbReference>
<feature type="domain" description="HMA" evidence="3">
    <location>
        <begin position="17"/>
        <end position="80"/>
    </location>
</feature>
<evidence type="ECO:0000313" key="4">
    <source>
        <dbReference type="EMBL" id="KAJ4784769.1"/>
    </source>
</evidence>
<dbReference type="InterPro" id="IPR006121">
    <property type="entry name" value="HMA_dom"/>
</dbReference>
<evidence type="ECO:0000259" key="3">
    <source>
        <dbReference type="PROSITE" id="PS50846"/>
    </source>
</evidence>
<dbReference type="PANTHER" id="PTHR22814:SF305">
    <property type="entry name" value="HEAVY METAL TRANSPORT_DETOXIFICATION SUPERFAMILY PROTEIN"/>
    <property type="match status" value="1"/>
</dbReference>
<name>A0AAV8EVN5_9POAL</name>
<dbReference type="SUPFAM" id="SSF55008">
    <property type="entry name" value="HMA, heavy metal-associated domain"/>
    <property type="match status" value="1"/>
</dbReference>
<feature type="compositionally biased region" description="Polar residues" evidence="2">
    <location>
        <begin position="85"/>
        <end position="94"/>
    </location>
</feature>
<evidence type="ECO:0000256" key="2">
    <source>
        <dbReference type="SAM" id="MobiDB-lite"/>
    </source>
</evidence>
<proteinExistence type="predicted"/>
<dbReference type="PROSITE" id="PS50846">
    <property type="entry name" value="HMA_2"/>
    <property type="match status" value="1"/>
</dbReference>
<comment type="caution">
    <text evidence="4">The sequence shown here is derived from an EMBL/GenBank/DDBJ whole genome shotgun (WGS) entry which is preliminary data.</text>
</comment>
<dbReference type="Pfam" id="PF00403">
    <property type="entry name" value="HMA"/>
    <property type="match status" value="1"/>
</dbReference>
<evidence type="ECO:0000313" key="5">
    <source>
        <dbReference type="Proteomes" id="UP001140206"/>
    </source>
</evidence>
<dbReference type="AlphaFoldDB" id="A0AAV8EVN5"/>
<keyword evidence="5" id="KW-1185">Reference proteome</keyword>
<evidence type="ECO:0000256" key="1">
    <source>
        <dbReference type="ARBA" id="ARBA00022723"/>
    </source>
</evidence>
<reference evidence="4" key="1">
    <citation type="submission" date="2022-08" db="EMBL/GenBank/DDBJ databases">
        <authorList>
            <person name="Marques A."/>
        </authorList>
    </citation>
    <scope>NUCLEOTIDE SEQUENCE</scope>
    <source>
        <strain evidence="4">RhyPub2mFocal</strain>
        <tissue evidence="4">Leaves</tissue>
    </source>
</reference>
<dbReference type="CDD" id="cd00371">
    <property type="entry name" value="HMA"/>
    <property type="match status" value="1"/>
</dbReference>
<gene>
    <name evidence="4" type="ORF">LUZ62_036015</name>
</gene>
<dbReference type="EMBL" id="JAMFTS010000002">
    <property type="protein sequence ID" value="KAJ4784769.1"/>
    <property type="molecule type" value="Genomic_DNA"/>
</dbReference>
<dbReference type="GO" id="GO:0046872">
    <property type="term" value="F:metal ion binding"/>
    <property type="evidence" value="ECO:0007669"/>
    <property type="project" value="UniProtKB-KW"/>
</dbReference>
<organism evidence="4 5">
    <name type="scientific">Rhynchospora pubera</name>
    <dbReference type="NCBI Taxonomy" id="906938"/>
    <lineage>
        <taxon>Eukaryota</taxon>
        <taxon>Viridiplantae</taxon>
        <taxon>Streptophyta</taxon>
        <taxon>Embryophyta</taxon>
        <taxon>Tracheophyta</taxon>
        <taxon>Spermatophyta</taxon>
        <taxon>Magnoliopsida</taxon>
        <taxon>Liliopsida</taxon>
        <taxon>Poales</taxon>
        <taxon>Cyperaceae</taxon>
        <taxon>Cyperoideae</taxon>
        <taxon>Rhynchosporeae</taxon>
        <taxon>Rhynchospora</taxon>
    </lineage>
</organism>
<sequence length="187" mass="21478">MGTKMKILPDDCNNVEAQLVEMRVPLYSYGCEKKVKKALSHIRGIHSINVDYHTQKVTVWGICNKDEVLATIRKKRRDARFWDQEASSNGNTEAETGDGVGSPGETFNSQKLRKSWKRLFPLVINNYNSHDTQISTSTHQISHTSLHPIATTYSSTSFHEQILTVHFSNTWTYCTKMRMHAYYYSIT</sequence>
<keyword evidence="1" id="KW-0479">Metal-binding</keyword>
<dbReference type="PANTHER" id="PTHR22814">
    <property type="entry name" value="COPPER TRANSPORT PROTEIN ATOX1-RELATED"/>
    <property type="match status" value="1"/>
</dbReference>
<protein>
    <submittedName>
        <fullName evidence="4">Heavy metal transport/detoxification superfamily protein</fullName>
    </submittedName>
</protein>